<gene>
    <name evidence="2" type="ORF">I316_02673</name>
</gene>
<protein>
    <submittedName>
        <fullName evidence="2">Uncharacterized protein</fullName>
    </submittedName>
</protein>
<reference evidence="3" key="2">
    <citation type="submission" date="2013-12" db="EMBL/GenBank/DDBJ databases">
        <title>Evolution of pathogenesis and genome organization in the Tremellales.</title>
        <authorList>
            <person name="Cuomo C."/>
            <person name="Litvintseva A."/>
            <person name="Heitman J."/>
            <person name="Chen Y."/>
            <person name="Sun S."/>
            <person name="Springer D."/>
            <person name="Dromer F."/>
            <person name="Young S."/>
            <person name="Zeng Q."/>
            <person name="Chapman S."/>
            <person name="Gujja S."/>
            <person name="Saif S."/>
            <person name="Birren B."/>
        </authorList>
    </citation>
    <scope>NUCLEOTIDE SEQUENCE [LARGE SCALE GENOMIC DNA]</scope>
    <source>
        <strain evidence="3">BCC8398</strain>
    </source>
</reference>
<proteinExistence type="predicted"/>
<feature type="region of interest" description="Disordered" evidence="1">
    <location>
        <begin position="1"/>
        <end position="30"/>
    </location>
</feature>
<dbReference type="Proteomes" id="UP000092666">
    <property type="component" value="Unassembled WGS sequence"/>
</dbReference>
<evidence type="ECO:0000256" key="1">
    <source>
        <dbReference type="SAM" id="MobiDB-lite"/>
    </source>
</evidence>
<evidence type="ECO:0000313" key="2">
    <source>
        <dbReference type="EMBL" id="OCF35618.1"/>
    </source>
</evidence>
<reference evidence="2 3" key="1">
    <citation type="submission" date="2013-07" db="EMBL/GenBank/DDBJ databases">
        <title>The Genome Sequence of Cryptococcus heveanensis BCC8398.</title>
        <authorList>
            <consortium name="The Broad Institute Genome Sequencing Platform"/>
            <person name="Cuomo C."/>
            <person name="Litvintseva A."/>
            <person name="Chen Y."/>
            <person name="Heitman J."/>
            <person name="Sun S."/>
            <person name="Springer D."/>
            <person name="Dromer F."/>
            <person name="Young S.K."/>
            <person name="Zeng Q."/>
            <person name="Gargeya S."/>
            <person name="Fitzgerald M."/>
            <person name="Abouelleil A."/>
            <person name="Alvarado L."/>
            <person name="Berlin A.M."/>
            <person name="Chapman S.B."/>
            <person name="Dewar J."/>
            <person name="Goldberg J."/>
            <person name="Griggs A."/>
            <person name="Gujja S."/>
            <person name="Hansen M."/>
            <person name="Howarth C."/>
            <person name="Imamovic A."/>
            <person name="Larimer J."/>
            <person name="McCowan C."/>
            <person name="Murphy C."/>
            <person name="Pearson M."/>
            <person name="Priest M."/>
            <person name="Roberts A."/>
            <person name="Saif S."/>
            <person name="Shea T."/>
            <person name="Sykes S."/>
            <person name="Wortman J."/>
            <person name="Nusbaum C."/>
            <person name="Birren B."/>
        </authorList>
    </citation>
    <scope>NUCLEOTIDE SEQUENCE [LARGE SCALE GENOMIC DNA]</scope>
    <source>
        <strain evidence="2 3">BCC8398</strain>
    </source>
</reference>
<feature type="compositionally biased region" description="Low complexity" evidence="1">
    <location>
        <begin position="10"/>
        <end position="24"/>
    </location>
</feature>
<evidence type="ECO:0000313" key="3">
    <source>
        <dbReference type="Proteomes" id="UP000092666"/>
    </source>
</evidence>
<dbReference type="AlphaFoldDB" id="A0A1B9GX60"/>
<dbReference type="EMBL" id="KI669498">
    <property type="protein sequence ID" value="OCF35618.1"/>
    <property type="molecule type" value="Genomic_DNA"/>
</dbReference>
<accession>A0A1B9GX60</accession>
<organism evidence="2 3">
    <name type="scientific">Kwoniella heveanensis BCC8398</name>
    <dbReference type="NCBI Taxonomy" id="1296120"/>
    <lineage>
        <taxon>Eukaryota</taxon>
        <taxon>Fungi</taxon>
        <taxon>Dikarya</taxon>
        <taxon>Basidiomycota</taxon>
        <taxon>Agaricomycotina</taxon>
        <taxon>Tremellomycetes</taxon>
        <taxon>Tremellales</taxon>
        <taxon>Cryptococcaceae</taxon>
        <taxon>Kwoniella</taxon>
    </lineage>
</organism>
<sequence length="134" mass="14765">MYRGGGGAYRSMGSSTSQRSGTTRRPGRISGVRTHNFCSCMHCESHKAGLSLDTEFRCERDNHDPTILGSPTDVRFAQDVRKLSDMPGDQEPSYLSVGYQSFLGQQVRKDIERVGNMAGRSENSIQGESRTEVG</sequence>
<name>A0A1B9GX60_9TREE</name>
<keyword evidence="3" id="KW-1185">Reference proteome</keyword>